<sequence length="424" mass="43668">MDKPLTFHAGTARQMVEAVAAGTPPMAVAEDMIARVQQVEPAVNAFAFFDADRLRAEADALPDGPLKGVTVAVKDVLLTRDMPTAHNSARYAGSQPGIDAACVDTLRSAGALIAGKARTTEFASTTVGPGTTNPHDAARTPGGSSSGSAASVAAGMTALALGTQTGGSTIRPASFCGVFGMKPTWNAISREGSKMYSATCDTVGLYARAASDLELLADVFGFDGCDVPDSLAGLRIGISYGTTPEAADADSRAAMENGAGVLLALGAEVFDLTLPEAFDGILESHRVVLAREGASAFLNEVRATPDLGAFFSDMVAAPPTAIEARAAYRQADLCRGLLDDLFEGGLDLILAPSATGVAPEGIGTGDPTYNSMWTLMQVPVVNVPMYRTAAGLPVGVSLIGRRYEDRRVIRAASLLMPEAVAPVG</sequence>
<dbReference type="RefSeq" id="WP_183968062.1">
    <property type="nucleotide sequence ID" value="NZ_BAABBZ010000058.1"/>
</dbReference>
<dbReference type="Pfam" id="PF01425">
    <property type="entry name" value="Amidase"/>
    <property type="match status" value="1"/>
</dbReference>
<dbReference type="AlphaFoldDB" id="A0A7W6DXN7"/>
<evidence type="ECO:0000256" key="1">
    <source>
        <dbReference type="SAM" id="MobiDB-lite"/>
    </source>
</evidence>
<feature type="region of interest" description="Disordered" evidence="1">
    <location>
        <begin position="123"/>
        <end position="149"/>
    </location>
</feature>
<protein>
    <submittedName>
        <fullName evidence="3">Asp-tRNA(Asn)/Glu-tRNA(Gln) amidotransferase A subunit family amidase</fullName>
    </submittedName>
</protein>
<dbReference type="InterPro" id="IPR036928">
    <property type="entry name" value="AS_sf"/>
</dbReference>
<proteinExistence type="predicted"/>
<feature type="compositionally biased region" description="Polar residues" evidence="1">
    <location>
        <begin position="123"/>
        <end position="134"/>
    </location>
</feature>
<accession>A0A7W6DXN7</accession>
<name>A0A7W6DXN7_9RHOB</name>
<dbReference type="EMBL" id="JACIEJ010000009">
    <property type="protein sequence ID" value="MBB3987134.1"/>
    <property type="molecule type" value="Genomic_DNA"/>
</dbReference>
<dbReference type="SUPFAM" id="SSF75304">
    <property type="entry name" value="Amidase signature (AS) enzymes"/>
    <property type="match status" value="1"/>
</dbReference>
<dbReference type="GO" id="GO:0016740">
    <property type="term" value="F:transferase activity"/>
    <property type="evidence" value="ECO:0007669"/>
    <property type="project" value="UniProtKB-KW"/>
</dbReference>
<organism evidence="3 4">
    <name type="scientific">Sagittula marina</name>
    <dbReference type="NCBI Taxonomy" id="943940"/>
    <lineage>
        <taxon>Bacteria</taxon>
        <taxon>Pseudomonadati</taxon>
        <taxon>Pseudomonadota</taxon>
        <taxon>Alphaproteobacteria</taxon>
        <taxon>Rhodobacterales</taxon>
        <taxon>Roseobacteraceae</taxon>
        <taxon>Sagittula</taxon>
    </lineage>
</organism>
<dbReference type="Gene3D" id="3.90.1300.10">
    <property type="entry name" value="Amidase signature (AS) domain"/>
    <property type="match status" value="1"/>
</dbReference>
<dbReference type="InterPro" id="IPR000120">
    <property type="entry name" value="Amidase"/>
</dbReference>
<evidence type="ECO:0000313" key="3">
    <source>
        <dbReference type="EMBL" id="MBB3987134.1"/>
    </source>
</evidence>
<reference evidence="3 4" key="1">
    <citation type="submission" date="2020-08" db="EMBL/GenBank/DDBJ databases">
        <title>Genomic Encyclopedia of Type Strains, Phase IV (KMG-IV): sequencing the most valuable type-strain genomes for metagenomic binning, comparative biology and taxonomic classification.</title>
        <authorList>
            <person name="Goeker M."/>
        </authorList>
    </citation>
    <scope>NUCLEOTIDE SEQUENCE [LARGE SCALE GENOMIC DNA]</scope>
    <source>
        <strain evidence="3 4">DSM 102235</strain>
    </source>
</reference>
<dbReference type="PANTHER" id="PTHR11895:SF151">
    <property type="entry name" value="GLUTAMYL-TRNA(GLN) AMIDOTRANSFERASE SUBUNIT A"/>
    <property type="match status" value="1"/>
</dbReference>
<keyword evidence="4" id="KW-1185">Reference proteome</keyword>
<keyword evidence="3" id="KW-0808">Transferase</keyword>
<gene>
    <name evidence="3" type="ORF">GGQ68_003480</name>
</gene>
<dbReference type="PANTHER" id="PTHR11895">
    <property type="entry name" value="TRANSAMIDASE"/>
    <property type="match status" value="1"/>
</dbReference>
<dbReference type="InterPro" id="IPR023631">
    <property type="entry name" value="Amidase_dom"/>
</dbReference>
<evidence type="ECO:0000259" key="2">
    <source>
        <dbReference type="Pfam" id="PF01425"/>
    </source>
</evidence>
<dbReference type="Proteomes" id="UP000541426">
    <property type="component" value="Unassembled WGS sequence"/>
</dbReference>
<feature type="domain" description="Amidase" evidence="2">
    <location>
        <begin position="28"/>
        <end position="408"/>
    </location>
</feature>
<evidence type="ECO:0000313" key="4">
    <source>
        <dbReference type="Proteomes" id="UP000541426"/>
    </source>
</evidence>
<comment type="caution">
    <text evidence="3">The sequence shown here is derived from an EMBL/GenBank/DDBJ whole genome shotgun (WGS) entry which is preliminary data.</text>
</comment>